<accession>A0A9P4N8G0</accession>
<reference evidence="7" key="1">
    <citation type="journal article" date="2020" name="Stud. Mycol.">
        <title>101 Dothideomycetes genomes: A test case for predicting lifestyles and emergence of pathogens.</title>
        <authorList>
            <person name="Haridas S."/>
            <person name="Albert R."/>
            <person name="Binder M."/>
            <person name="Bloem J."/>
            <person name="LaButti K."/>
            <person name="Salamov A."/>
            <person name="Andreopoulos B."/>
            <person name="Baker S."/>
            <person name="Barry K."/>
            <person name="Bills G."/>
            <person name="Bluhm B."/>
            <person name="Cannon C."/>
            <person name="Castanera R."/>
            <person name="Culley D."/>
            <person name="Daum C."/>
            <person name="Ezra D."/>
            <person name="Gonzalez J."/>
            <person name="Henrissat B."/>
            <person name="Kuo A."/>
            <person name="Liang C."/>
            <person name="Lipzen A."/>
            <person name="Lutzoni F."/>
            <person name="Magnuson J."/>
            <person name="Mondo S."/>
            <person name="Nolan M."/>
            <person name="Ohm R."/>
            <person name="Pangilinan J."/>
            <person name="Park H.-J."/>
            <person name="Ramirez L."/>
            <person name="Alfaro M."/>
            <person name="Sun H."/>
            <person name="Tritt A."/>
            <person name="Yoshinaga Y."/>
            <person name="Zwiers L.-H."/>
            <person name="Turgeon B."/>
            <person name="Goodwin S."/>
            <person name="Spatafora J."/>
            <person name="Crous P."/>
            <person name="Grigoriev I."/>
        </authorList>
    </citation>
    <scope>NUCLEOTIDE SEQUENCE [LARGE SCALE GENOMIC DNA]</scope>
    <source>
        <strain evidence="7">CBS 304.66</strain>
    </source>
</reference>
<dbReference type="Proteomes" id="UP000800093">
    <property type="component" value="Unassembled WGS sequence"/>
</dbReference>
<feature type="transmembrane region" description="Helical" evidence="5">
    <location>
        <begin position="238"/>
        <end position="258"/>
    </location>
</feature>
<protein>
    <submittedName>
        <fullName evidence="6">RTA1-domain-containing protein</fullName>
    </submittedName>
</protein>
<feature type="transmembrane region" description="Helical" evidence="5">
    <location>
        <begin position="86"/>
        <end position="110"/>
    </location>
</feature>
<keyword evidence="2 5" id="KW-0812">Transmembrane</keyword>
<sequence length="292" mass="32707">MAGGKDINDPDAFVLYRYHPSLPAAAIFVALFGISSALHMYQAIRKRALFMVPFIIGGLFETVGYIGRIQSSQDQYELGPFIMQTLLLLVAPALFAASIYMVLGRIILLTNGEPYSLIRRTWLTKIFVTGDILSFLLQGAGGGLMSSGKSDPDKIKLGEHVILVGLFTQIAFFGFFVIAALIFQHRGRAHLAKIGPETPWKRHLTMLYVTSIFILIRSIFRVVEYLQGNAGYLLRHEVFLYIFDAVLMLGVMVALNWVHPGDIARLLKEKDLRGDVVELNRPISEDRNKSYP</sequence>
<dbReference type="EMBL" id="ML986615">
    <property type="protein sequence ID" value="KAF2264596.1"/>
    <property type="molecule type" value="Genomic_DNA"/>
</dbReference>
<evidence type="ECO:0000256" key="3">
    <source>
        <dbReference type="ARBA" id="ARBA00022989"/>
    </source>
</evidence>
<dbReference type="GO" id="GO:0016020">
    <property type="term" value="C:membrane"/>
    <property type="evidence" value="ECO:0007669"/>
    <property type="project" value="UniProtKB-SubCell"/>
</dbReference>
<evidence type="ECO:0000313" key="7">
    <source>
        <dbReference type="Proteomes" id="UP000800093"/>
    </source>
</evidence>
<dbReference type="PANTHER" id="PTHR31465:SF1">
    <property type="entry name" value="PROTEIN RTA1-RELATED"/>
    <property type="match status" value="1"/>
</dbReference>
<comment type="subcellular location">
    <subcellularLocation>
        <location evidence="1">Membrane</location>
        <topology evidence="1">Multi-pass membrane protein</topology>
    </subcellularLocation>
</comment>
<feature type="transmembrane region" description="Helical" evidence="5">
    <location>
        <begin position="204"/>
        <end position="223"/>
    </location>
</feature>
<gene>
    <name evidence="6" type="ORF">CC78DRAFT_231691</name>
</gene>
<feature type="transmembrane region" description="Helical" evidence="5">
    <location>
        <begin position="20"/>
        <end position="41"/>
    </location>
</feature>
<comment type="caution">
    <text evidence="6">The sequence shown here is derived from an EMBL/GenBank/DDBJ whole genome shotgun (WGS) entry which is preliminary data.</text>
</comment>
<keyword evidence="7" id="KW-1185">Reference proteome</keyword>
<feature type="transmembrane region" description="Helical" evidence="5">
    <location>
        <begin position="161"/>
        <end position="183"/>
    </location>
</feature>
<dbReference type="PANTHER" id="PTHR31465">
    <property type="entry name" value="PROTEIN RTA1-RELATED"/>
    <property type="match status" value="1"/>
</dbReference>
<keyword evidence="3 5" id="KW-1133">Transmembrane helix</keyword>
<feature type="transmembrane region" description="Helical" evidence="5">
    <location>
        <begin position="48"/>
        <end position="66"/>
    </location>
</feature>
<evidence type="ECO:0000256" key="4">
    <source>
        <dbReference type="ARBA" id="ARBA00023136"/>
    </source>
</evidence>
<dbReference type="Pfam" id="PF04479">
    <property type="entry name" value="RTA1"/>
    <property type="match status" value="1"/>
</dbReference>
<evidence type="ECO:0000256" key="2">
    <source>
        <dbReference type="ARBA" id="ARBA00022692"/>
    </source>
</evidence>
<organism evidence="6 7">
    <name type="scientific">Lojkania enalia</name>
    <dbReference type="NCBI Taxonomy" id="147567"/>
    <lineage>
        <taxon>Eukaryota</taxon>
        <taxon>Fungi</taxon>
        <taxon>Dikarya</taxon>
        <taxon>Ascomycota</taxon>
        <taxon>Pezizomycotina</taxon>
        <taxon>Dothideomycetes</taxon>
        <taxon>Pleosporomycetidae</taxon>
        <taxon>Pleosporales</taxon>
        <taxon>Pleosporales incertae sedis</taxon>
        <taxon>Lojkania</taxon>
    </lineage>
</organism>
<dbReference type="InterPro" id="IPR007568">
    <property type="entry name" value="RTA1"/>
</dbReference>
<name>A0A9P4N8G0_9PLEO</name>
<dbReference type="OrthoDB" id="3358017at2759"/>
<proteinExistence type="predicted"/>
<dbReference type="AlphaFoldDB" id="A0A9P4N8G0"/>
<feature type="transmembrane region" description="Helical" evidence="5">
    <location>
        <begin position="122"/>
        <end position="141"/>
    </location>
</feature>
<keyword evidence="4 5" id="KW-0472">Membrane</keyword>
<evidence type="ECO:0000313" key="6">
    <source>
        <dbReference type="EMBL" id="KAF2264596.1"/>
    </source>
</evidence>
<evidence type="ECO:0000256" key="5">
    <source>
        <dbReference type="SAM" id="Phobius"/>
    </source>
</evidence>
<evidence type="ECO:0000256" key="1">
    <source>
        <dbReference type="ARBA" id="ARBA00004141"/>
    </source>
</evidence>